<feature type="signal peptide" evidence="2">
    <location>
        <begin position="1"/>
        <end position="20"/>
    </location>
</feature>
<reference evidence="3 4" key="1">
    <citation type="submission" date="2020-03" db="EMBL/GenBank/DDBJ databases">
        <title>Genomic Encyclopedia of Type Strains, Phase IV (KMG-IV): sequencing the most valuable type-strain genomes for metagenomic binning, comparative biology and taxonomic classification.</title>
        <authorList>
            <person name="Goeker M."/>
        </authorList>
    </citation>
    <scope>NUCLEOTIDE SEQUENCE [LARGE SCALE GENOMIC DNA]</scope>
    <source>
        <strain evidence="3 4">DSM 101599</strain>
    </source>
</reference>
<feature type="chain" id="PRO_5046521589" description="MetA-pathway of phenol degradation" evidence="2">
    <location>
        <begin position="21"/>
        <end position="382"/>
    </location>
</feature>
<evidence type="ECO:0000313" key="4">
    <source>
        <dbReference type="Proteomes" id="UP000745859"/>
    </source>
</evidence>
<proteinExistence type="predicted"/>
<keyword evidence="4" id="KW-1185">Reference proteome</keyword>
<dbReference type="EMBL" id="JAASQL010000004">
    <property type="protein sequence ID" value="NIJ46020.1"/>
    <property type="molecule type" value="Genomic_DNA"/>
</dbReference>
<sequence length="382" mass="45034">MNRFLLSFFCFILFTATNYAQYTNIINSNKPGHTETPYALGTNVIQFENTILYNTLDSQNIKSNSFSNDFNLRIGFWKEKLEASLDHKFTTQNFTGTNRNITGTEMLSVGLKYLIYQHITKESAEVKKSWKRRYGFKYNGLIPSVAAKFEINSPLTNLNFNNGGRTTFSTSIIAQNHINKRVRVNNQLDYKYIGGDFPEFIYTLSSSYVMAKRFNPYAEVRYHQVNDFNFFNVGIGTPFLVNKDLSVAVHMNAALGKNTLGSEFGINASYRIDNHYDRWEYIDLPEEEEPQPTIRKKVEKKEEEFVDEILIEEKNKTKDEILDEYFRQQDEAIRKQEEKDRKEEEARLKREEKENKKKEKERKRRKKRKVKKKEMDDVILSY</sequence>
<evidence type="ECO:0000256" key="1">
    <source>
        <dbReference type="SAM" id="MobiDB-lite"/>
    </source>
</evidence>
<feature type="compositionally biased region" description="Basic and acidic residues" evidence="1">
    <location>
        <begin position="332"/>
        <end position="358"/>
    </location>
</feature>
<evidence type="ECO:0000256" key="2">
    <source>
        <dbReference type="SAM" id="SignalP"/>
    </source>
</evidence>
<accession>A0ABX0UB14</accession>
<gene>
    <name evidence="3" type="ORF">FHR24_002498</name>
</gene>
<protein>
    <recommendedName>
        <fullName evidence="5">MetA-pathway of phenol degradation</fullName>
    </recommendedName>
</protein>
<name>A0ABX0UB14_9FLAO</name>
<evidence type="ECO:0008006" key="5">
    <source>
        <dbReference type="Google" id="ProtNLM"/>
    </source>
</evidence>
<organism evidence="3 4">
    <name type="scientific">Wenyingzhuangia heitensis</name>
    <dbReference type="NCBI Taxonomy" id="1487859"/>
    <lineage>
        <taxon>Bacteria</taxon>
        <taxon>Pseudomonadati</taxon>
        <taxon>Bacteroidota</taxon>
        <taxon>Flavobacteriia</taxon>
        <taxon>Flavobacteriales</taxon>
        <taxon>Flavobacteriaceae</taxon>
        <taxon>Wenyingzhuangia</taxon>
    </lineage>
</organism>
<evidence type="ECO:0000313" key="3">
    <source>
        <dbReference type="EMBL" id="NIJ46020.1"/>
    </source>
</evidence>
<keyword evidence="2" id="KW-0732">Signal</keyword>
<comment type="caution">
    <text evidence="3">The sequence shown here is derived from an EMBL/GenBank/DDBJ whole genome shotgun (WGS) entry which is preliminary data.</text>
</comment>
<feature type="compositionally biased region" description="Basic residues" evidence="1">
    <location>
        <begin position="359"/>
        <end position="372"/>
    </location>
</feature>
<dbReference type="Proteomes" id="UP000745859">
    <property type="component" value="Unassembled WGS sequence"/>
</dbReference>
<feature type="region of interest" description="Disordered" evidence="1">
    <location>
        <begin position="332"/>
        <end position="382"/>
    </location>
</feature>
<dbReference type="RefSeq" id="WP_167189277.1">
    <property type="nucleotide sequence ID" value="NZ_JAASQL010000004.1"/>
</dbReference>